<name>A0A9P9HEF6_FUSRE</name>
<feature type="signal peptide" evidence="1">
    <location>
        <begin position="1"/>
        <end position="22"/>
    </location>
</feature>
<evidence type="ECO:0000313" key="3">
    <source>
        <dbReference type="Proteomes" id="UP000720189"/>
    </source>
</evidence>
<dbReference type="Proteomes" id="UP000720189">
    <property type="component" value="Unassembled WGS sequence"/>
</dbReference>
<keyword evidence="1" id="KW-0732">Signal</keyword>
<proteinExistence type="predicted"/>
<keyword evidence="3" id="KW-1185">Reference proteome</keyword>
<feature type="chain" id="PRO_5040432650" evidence="1">
    <location>
        <begin position="23"/>
        <end position="129"/>
    </location>
</feature>
<dbReference type="RefSeq" id="XP_046050997.1">
    <property type="nucleotide sequence ID" value="XM_046185664.1"/>
</dbReference>
<accession>A0A9P9HEF6</accession>
<protein>
    <submittedName>
        <fullName evidence="2">Uncharacterized protein</fullName>
    </submittedName>
</protein>
<gene>
    <name evidence="2" type="ORF">BKA55DRAFT_316442</name>
</gene>
<evidence type="ECO:0000313" key="2">
    <source>
        <dbReference type="EMBL" id="KAH7255428.1"/>
    </source>
</evidence>
<comment type="caution">
    <text evidence="2">The sequence shown here is derived from an EMBL/GenBank/DDBJ whole genome shotgun (WGS) entry which is preliminary data.</text>
</comment>
<dbReference type="EMBL" id="JAGMUX010000006">
    <property type="protein sequence ID" value="KAH7255428.1"/>
    <property type="molecule type" value="Genomic_DNA"/>
</dbReference>
<sequence length="129" mass="14829">MLAKLRHRLLVVLFECPSCVAPFQELFTRKPASPIHACLAFPIVSDTGYYLLCFMRPRNGWPEDSRCGPRVVSWHETPLALKVINQHIPIFRRHHWSLPSANGLALTQACIYPPQDIDERRPDPLPSKY</sequence>
<dbReference type="GeneID" id="70215618"/>
<organism evidence="2 3">
    <name type="scientific">Fusarium redolens</name>
    <dbReference type="NCBI Taxonomy" id="48865"/>
    <lineage>
        <taxon>Eukaryota</taxon>
        <taxon>Fungi</taxon>
        <taxon>Dikarya</taxon>
        <taxon>Ascomycota</taxon>
        <taxon>Pezizomycotina</taxon>
        <taxon>Sordariomycetes</taxon>
        <taxon>Hypocreomycetidae</taxon>
        <taxon>Hypocreales</taxon>
        <taxon>Nectriaceae</taxon>
        <taxon>Fusarium</taxon>
        <taxon>Fusarium redolens species complex</taxon>
    </lineage>
</organism>
<dbReference type="AlphaFoldDB" id="A0A9P9HEF6"/>
<reference evidence="2" key="1">
    <citation type="journal article" date="2021" name="Nat. Commun.">
        <title>Genetic determinants of endophytism in the Arabidopsis root mycobiome.</title>
        <authorList>
            <person name="Mesny F."/>
            <person name="Miyauchi S."/>
            <person name="Thiergart T."/>
            <person name="Pickel B."/>
            <person name="Atanasova L."/>
            <person name="Karlsson M."/>
            <person name="Huettel B."/>
            <person name="Barry K.W."/>
            <person name="Haridas S."/>
            <person name="Chen C."/>
            <person name="Bauer D."/>
            <person name="Andreopoulos W."/>
            <person name="Pangilinan J."/>
            <person name="LaButti K."/>
            <person name="Riley R."/>
            <person name="Lipzen A."/>
            <person name="Clum A."/>
            <person name="Drula E."/>
            <person name="Henrissat B."/>
            <person name="Kohler A."/>
            <person name="Grigoriev I.V."/>
            <person name="Martin F.M."/>
            <person name="Hacquard S."/>
        </authorList>
    </citation>
    <scope>NUCLEOTIDE SEQUENCE</scope>
    <source>
        <strain evidence="2">MPI-CAGE-AT-0023</strain>
    </source>
</reference>
<evidence type="ECO:0000256" key="1">
    <source>
        <dbReference type="SAM" id="SignalP"/>
    </source>
</evidence>